<feature type="domain" description="GAE" evidence="11">
    <location>
        <begin position="1272"/>
        <end position="1392"/>
    </location>
</feature>
<keyword evidence="13" id="KW-1185">Reference proteome</keyword>
<dbReference type="Pfam" id="PF01602">
    <property type="entry name" value="Adaptin_N"/>
    <property type="match status" value="2"/>
</dbReference>
<feature type="compositionally biased region" description="Polar residues" evidence="10">
    <location>
        <begin position="393"/>
        <end position="412"/>
    </location>
</feature>
<evidence type="ECO:0000256" key="1">
    <source>
        <dbReference type="ARBA" id="ARBA00004156"/>
    </source>
</evidence>
<comment type="similarity">
    <text evidence="3">Belongs to the adaptor complexes large subunit family.</text>
</comment>
<proteinExistence type="inferred from homology"/>
<dbReference type="Pfam" id="PF02883">
    <property type="entry name" value="Alpha_adaptinC2"/>
    <property type="match status" value="1"/>
</dbReference>
<dbReference type="InterPro" id="IPR013041">
    <property type="entry name" value="Clathrin_app_Ig-like_sf"/>
</dbReference>
<evidence type="ECO:0000259" key="11">
    <source>
        <dbReference type="PROSITE" id="PS50180"/>
    </source>
</evidence>
<feature type="compositionally biased region" description="Low complexity" evidence="10">
    <location>
        <begin position="1176"/>
        <end position="1190"/>
    </location>
</feature>
<dbReference type="InterPro" id="IPR016024">
    <property type="entry name" value="ARM-type_fold"/>
</dbReference>
<dbReference type="STRING" id="6198.A0A074Z364"/>
<dbReference type="OrthoDB" id="28053at2759"/>
<evidence type="ECO:0000256" key="4">
    <source>
        <dbReference type="ARBA" id="ARBA00022448"/>
    </source>
</evidence>
<evidence type="ECO:0000256" key="5">
    <source>
        <dbReference type="ARBA" id="ARBA00022927"/>
    </source>
</evidence>
<dbReference type="GO" id="GO:0030659">
    <property type="term" value="C:cytoplasmic vesicle membrane"/>
    <property type="evidence" value="ECO:0007669"/>
    <property type="project" value="UniProtKB-SubCell"/>
</dbReference>
<dbReference type="Proteomes" id="UP000054324">
    <property type="component" value="Unassembled WGS sequence"/>
</dbReference>
<comment type="subcellular location">
    <subcellularLocation>
        <location evidence="1">Cytoplasmic vesicle membrane</location>
    </subcellularLocation>
    <subcellularLocation>
        <location evidence="9">Endomembrane system</location>
        <topology evidence="9">Peripheral membrane protein</topology>
        <orientation evidence="9">Cytoplasmic side</orientation>
    </subcellularLocation>
    <subcellularLocation>
        <location evidence="2">Golgi apparatus</location>
    </subcellularLocation>
</comment>
<feature type="compositionally biased region" description="Polar residues" evidence="10">
    <location>
        <begin position="1136"/>
        <end position="1170"/>
    </location>
</feature>
<keyword evidence="6" id="KW-0333">Golgi apparatus</keyword>
<dbReference type="GeneID" id="20324405"/>
<evidence type="ECO:0000256" key="8">
    <source>
        <dbReference type="ARBA" id="ARBA00023329"/>
    </source>
</evidence>
<dbReference type="InterPro" id="IPR002553">
    <property type="entry name" value="Clathrin/coatomer_adapt-like_N"/>
</dbReference>
<dbReference type="InterPro" id="IPR011989">
    <property type="entry name" value="ARM-like"/>
</dbReference>
<dbReference type="RefSeq" id="XP_009174817.1">
    <property type="nucleotide sequence ID" value="XM_009176553.1"/>
</dbReference>
<dbReference type="EMBL" id="KL596967">
    <property type="protein sequence ID" value="KER21448.1"/>
    <property type="molecule type" value="Genomic_DNA"/>
</dbReference>
<dbReference type="InterPro" id="IPR050840">
    <property type="entry name" value="Adaptor_Complx_Large_Subunit"/>
</dbReference>
<name>A0A074Z364_OPIVI</name>
<dbReference type="FunFam" id="1.25.10.10:FF:000030">
    <property type="entry name" value="AP-1 complex subunit gamma"/>
    <property type="match status" value="1"/>
</dbReference>
<dbReference type="InterPro" id="IPR008152">
    <property type="entry name" value="Clathrin_a/b/g-adaptin_app_Ig"/>
</dbReference>
<dbReference type="GO" id="GO:0006886">
    <property type="term" value="P:intracellular protein transport"/>
    <property type="evidence" value="ECO:0007669"/>
    <property type="project" value="InterPro"/>
</dbReference>
<evidence type="ECO:0000256" key="2">
    <source>
        <dbReference type="ARBA" id="ARBA00004555"/>
    </source>
</evidence>
<sequence>MALVHPRSLEINLQASTPYLAAFNVHTLQQSGQQAALARTLDSLGIDACWCVRKGIQDASTVIELTGPSVSTRFQLRISGDSKAAAAGCAGIGVVVGIGRDGPTSTPYLAAFNVHTLQQSGQQAALARTLDSLGIDACCVSEKGIQDASTVIELTGPSVSTRFQLRISGDPEAAAAGCAGIGVVVGIGRDGPTLVPPSCGLAAKHQKDAAAERSFIIVLIHRAEVSLLYWIPIDSHLCAVRLATSVKEYHRREADCCLFVVSAYVPTDCNSDAVKDRFYDALNAFLRRARSSDVVVVAGDKKAKVGRLIASEIHLEGRYGLDSVRTDNAAAEHNLMRRIIRRQVKRSVQADGGLWCTQNAKELEEAQKAGNARRVFQLVCVTRPRKPPVSGTIKHQNGTTISNKNASTGGLNTSNKKLWVPADAHLESTGEVAPWTMNAEPPTASEVYDCICSLKRHRAPGPDDFPPALFKDGSNPQSSLQNPGVQVACEENLVDLEYADDIALMFEGEEKAQMPAPKRLRELVRDIRSARTAAEERAIVNRECALIRDSFREENNVYRCRNVAKLLYIHMLGYPAHFGQLECLKLIASPRFTDKRVGYLGAMLLLDERTDVHLLVTNSLKKPATVSNFHFPFPQISRIFLPFFLPSDLNHPTTYVVSLALCTLGSICSAEMSRDLAGEVERLTKSSNSYLKKKAALCAFQIIRKVPDLMEMFIPCTRSLLNDKNHGVILASVCLIQEMCERSPDTLIYFRKQLVPMLVRTLKNLIMTGYSPDHDVNKISDPFLQVKILRLMRVLGHGDKAASEAMNDILAQVATNTETSKNVGHAILYEIVLTIMGIESDPGLRVLAVNILGRFLLNPDKDIRYVALNTLLRVVHADCKPVQRHRTTIIDCLKDPDVSIQRRAIDLCFALIDGTNVRLMVKELLLFLERCDAEFKGDVCSNLVLAAEKYAPTKRWHIDSMLSLLSTAGNYARDDVVSSLVALISQTPDLHAYATFHLFNALRSTMTQQPLVQVASWTIGEYGDLLLSGCDNGDSQIAPVAETEVIEVLRQALVHPMSTVQTKEMVLNALVKLTTRFSTSWLPQLNEAISYYSTNPQLELQQRSVEYNKICAQPSQIRSGLLDYMPMMPARTILETTEPNNQRNPAESNDSSPRKLSNGTLNNGAPQSLTILDLLGPETVTPGTTNPPVNSETANSTGDSSNLLDLLDIFAPSTDNKTSAVAAPSTGWGLPVTNGVTSASTQLTNQQTLDGLFDISNELSALGLSGPQTSAKSIPPLTVCDTNGLRVLFNFDQPQSSPDGTQRQLTIRLVATNTGPDPIEAFEFQAAVPKSCQIQLLPPSSSSIQSGLTAPPLTQLLKLSLPMKVAPRMRVRLQYTKRGIPTTEQLQLDQFPTILWQ</sequence>
<evidence type="ECO:0000313" key="12">
    <source>
        <dbReference type="EMBL" id="KER21448.1"/>
    </source>
</evidence>
<evidence type="ECO:0000313" key="13">
    <source>
        <dbReference type="Proteomes" id="UP000054324"/>
    </source>
</evidence>
<feature type="region of interest" description="Disordered" evidence="10">
    <location>
        <begin position="387"/>
        <end position="412"/>
    </location>
</feature>
<organism evidence="12 13">
    <name type="scientific">Opisthorchis viverrini</name>
    <name type="common">Southeast Asian liver fluke</name>
    <dbReference type="NCBI Taxonomy" id="6198"/>
    <lineage>
        <taxon>Eukaryota</taxon>
        <taxon>Metazoa</taxon>
        <taxon>Spiralia</taxon>
        <taxon>Lophotrochozoa</taxon>
        <taxon>Platyhelminthes</taxon>
        <taxon>Trematoda</taxon>
        <taxon>Digenea</taxon>
        <taxon>Opisthorchiida</taxon>
        <taxon>Opisthorchiata</taxon>
        <taxon>Opisthorchiidae</taxon>
        <taxon>Opisthorchis</taxon>
    </lineage>
</organism>
<dbReference type="GO" id="GO:0005794">
    <property type="term" value="C:Golgi apparatus"/>
    <property type="evidence" value="ECO:0007669"/>
    <property type="project" value="UniProtKB-SubCell"/>
</dbReference>
<feature type="compositionally biased region" description="Polar residues" evidence="10">
    <location>
        <begin position="1191"/>
        <end position="1200"/>
    </location>
</feature>
<dbReference type="Gene3D" id="1.25.10.10">
    <property type="entry name" value="Leucine-rich Repeat Variant"/>
    <property type="match status" value="1"/>
</dbReference>
<keyword evidence="4" id="KW-0813">Transport</keyword>
<dbReference type="SMART" id="SM00809">
    <property type="entry name" value="Alpha_adaptinC2"/>
    <property type="match status" value="1"/>
</dbReference>
<feature type="region of interest" description="Disordered" evidence="10">
    <location>
        <begin position="1136"/>
        <end position="1200"/>
    </location>
</feature>
<gene>
    <name evidence="12" type="ORF">T265_10237</name>
</gene>
<keyword evidence="7" id="KW-0472">Membrane</keyword>
<dbReference type="InterPro" id="IPR008153">
    <property type="entry name" value="GAE_dom"/>
</dbReference>
<dbReference type="PANTHER" id="PTHR22780">
    <property type="entry name" value="ADAPTIN, ALPHA/GAMMA/EPSILON"/>
    <property type="match status" value="1"/>
</dbReference>
<evidence type="ECO:0000256" key="3">
    <source>
        <dbReference type="ARBA" id="ARBA00006613"/>
    </source>
</evidence>
<dbReference type="KEGG" id="ovi:T265_10237"/>
<evidence type="ECO:0000256" key="10">
    <source>
        <dbReference type="SAM" id="MobiDB-lite"/>
    </source>
</evidence>
<keyword evidence="8" id="KW-0968">Cytoplasmic vesicle</keyword>
<protein>
    <recommendedName>
        <fullName evidence="11">GAE domain-containing protein</fullName>
    </recommendedName>
</protein>
<dbReference type="GO" id="GO:0016192">
    <property type="term" value="P:vesicle-mediated transport"/>
    <property type="evidence" value="ECO:0007669"/>
    <property type="project" value="InterPro"/>
</dbReference>
<evidence type="ECO:0000256" key="7">
    <source>
        <dbReference type="ARBA" id="ARBA00023136"/>
    </source>
</evidence>
<evidence type="ECO:0000256" key="6">
    <source>
        <dbReference type="ARBA" id="ARBA00023034"/>
    </source>
</evidence>
<dbReference type="CTD" id="20324405"/>
<evidence type="ECO:0000256" key="9">
    <source>
        <dbReference type="ARBA" id="ARBA00029433"/>
    </source>
</evidence>
<dbReference type="GO" id="GO:0030117">
    <property type="term" value="C:membrane coat"/>
    <property type="evidence" value="ECO:0007669"/>
    <property type="project" value="InterPro"/>
</dbReference>
<dbReference type="SUPFAM" id="SSF48371">
    <property type="entry name" value="ARM repeat"/>
    <property type="match status" value="1"/>
</dbReference>
<dbReference type="SUPFAM" id="SSF49348">
    <property type="entry name" value="Clathrin adaptor appendage domain"/>
    <property type="match status" value="1"/>
</dbReference>
<keyword evidence="5" id="KW-0653">Protein transport</keyword>
<dbReference type="Gene3D" id="2.60.40.1230">
    <property type="match status" value="1"/>
</dbReference>
<dbReference type="PROSITE" id="PS50180">
    <property type="entry name" value="GAE"/>
    <property type="match status" value="1"/>
</dbReference>
<accession>A0A074Z364</accession>
<reference evidence="12 13" key="1">
    <citation type="submission" date="2013-11" db="EMBL/GenBank/DDBJ databases">
        <title>Opisthorchis viverrini - life in the bile duct.</title>
        <authorList>
            <person name="Young N.D."/>
            <person name="Nagarajan N."/>
            <person name="Lin S.J."/>
            <person name="Korhonen P.K."/>
            <person name="Jex A.R."/>
            <person name="Hall R.S."/>
            <person name="Safavi-Hemami H."/>
            <person name="Kaewkong W."/>
            <person name="Bertrand D."/>
            <person name="Gao S."/>
            <person name="Seet Q."/>
            <person name="Wongkham S."/>
            <person name="Teh B.T."/>
            <person name="Wongkham C."/>
            <person name="Intapan P.M."/>
            <person name="Maleewong W."/>
            <person name="Yang X."/>
            <person name="Hu M."/>
            <person name="Wang Z."/>
            <person name="Hofmann A."/>
            <person name="Sternberg P.W."/>
            <person name="Tan P."/>
            <person name="Wang J."/>
            <person name="Gasser R.B."/>
        </authorList>
    </citation>
    <scope>NUCLEOTIDE SEQUENCE [LARGE SCALE GENOMIC DNA]</scope>
</reference>